<evidence type="ECO:0000256" key="5">
    <source>
        <dbReference type="ARBA" id="ARBA00023014"/>
    </source>
</evidence>
<organism evidence="8 9">
    <name type="scientific">Anaerolinea thermophila (strain DSM 14523 / JCM 11388 / NBRC 100420 / UNI-1)</name>
    <dbReference type="NCBI Taxonomy" id="926569"/>
    <lineage>
        <taxon>Bacteria</taxon>
        <taxon>Bacillati</taxon>
        <taxon>Chloroflexota</taxon>
        <taxon>Anaerolineae</taxon>
        <taxon>Anaerolineales</taxon>
        <taxon>Anaerolineaceae</taxon>
        <taxon>Anaerolinea</taxon>
    </lineage>
</organism>
<dbReference type="GO" id="GO:0009055">
    <property type="term" value="F:electron transfer activity"/>
    <property type="evidence" value="ECO:0007669"/>
    <property type="project" value="UniProtKB-UniRule"/>
</dbReference>
<feature type="domain" description="4Fe-4S ferredoxin-type" evidence="7">
    <location>
        <begin position="1"/>
        <end position="29"/>
    </location>
</feature>
<evidence type="ECO:0000259" key="7">
    <source>
        <dbReference type="PROSITE" id="PS51379"/>
    </source>
</evidence>
<keyword evidence="4 6" id="KW-0408">Iron</keyword>
<evidence type="ECO:0000256" key="1">
    <source>
        <dbReference type="ARBA" id="ARBA00022448"/>
    </source>
</evidence>
<reference evidence="8 9" key="1">
    <citation type="submission" date="2010-12" db="EMBL/GenBank/DDBJ databases">
        <title>Whole genome sequence of Anaerolinea thermophila UNI-1.</title>
        <authorList>
            <person name="Narita-Yamada S."/>
            <person name="Kishi E."/>
            <person name="Watanabe Y."/>
            <person name="Takasaki K."/>
            <person name="Ankai A."/>
            <person name="Oguchi A."/>
            <person name="Fukui S."/>
            <person name="Takahashi M."/>
            <person name="Yashiro I."/>
            <person name="Hosoyama A."/>
            <person name="Sekiguchi Y."/>
            <person name="Hanada S."/>
            <person name="Fujita N."/>
        </authorList>
    </citation>
    <scope>NUCLEOTIDE SEQUENCE [LARGE SCALE GENOMIC DNA]</scope>
    <source>
        <strain evidence="9">DSM 14523 / JCM 11388 / NBRC 100420 / UNI-1</strain>
    </source>
</reference>
<dbReference type="InterPro" id="IPR051269">
    <property type="entry name" value="Fe-S_cluster_ET"/>
</dbReference>
<evidence type="ECO:0000256" key="6">
    <source>
        <dbReference type="RuleBase" id="RU368020"/>
    </source>
</evidence>
<dbReference type="GO" id="GO:0005506">
    <property type="term" value="F:iron ion binding"/>
    <property type="evidence" value="ECO:0007669"/>
    <property type="project" value="UniProtKB-UniRule"/>
</dbReference>
<dbReference type="PANTHER" id="PTHR36923:SF3">
    <property type="entry name" value="FERREDOXIN"/>
    <property type="match status" value="1"/>
</dbReference>
<dbReference type="STRING" id="926569.ANT_26850"/>
<dbReference type="InterPro" id="IPR001080">
    <property type="entry name" value="3Fe4S_ferredoxin"/>
</dbReference>
<dbReference type="SUPFAM" id="SSF54862">
    <property type="entry name" value="4Fe-4S ferredoxins"/>
    <property type="match status" value="1"/>
</dbReference>
<dbReference type="GO" id="GO:0051536">
    <property type="term" value="F:iron-sulfur cluster binding"/>
    <property type="evidence" value="ECO:0007669"/>
    <property type="project" value="UniProtKB-KW"/>
</dbReference>
<dbReference type="EMBL" id="AP012029">
    <property type="protein sequence ID" value="BAJ64711.1"/>
    <property type="molecule type" value="Genomic_DNA"/>
</dbReference>
<evidence type="ECO:0000313" key="8">
    <source>
        <dbReference type="EMBL" id="BAJ64711.1"/>
    </source>
</evidence>
<protein>
    <recommendedName>
        <fullName evidence="6">Ferredoxin</fullName>
    </recommendedName>
</protein>
<dbReference type="PROSITE" id="PS51379">
    <property type="entry name" value="4FE4S_FER_2"/>
    <property type="match status" value="1"/>
</dbReference>
<evidence type="ECO:0000256" key="2">
    <source>
        <dbReference type="ARBA" id="ARBA00022723"/>
    </source>
</evidence>
<dbReference type="AlphaFoldDB" id="E8N0G2"/>
<dbReference type="InterPro" id="IPR017896">
    <property type="entry name" value="4Fe4S_Fe-S-bd"/>
</dbReference>
<dbReference type="Gene3D" id="3.30.70.20">
    <property type="match status" value="1"/>
</dbReference>
<sequence>MKAFVDRDLCMGCGVCETIAPSVFKLEDDGIAVVLVDVVPPEEEANVREAMDSCPEQAISIEE</sequence>
<dbReference type="KEGG" id="atm:ANT_26850"/>
<dbReference type="FunCoup" id="E8N0G2">
    <property type="interactions" value="6"/>
</dbReference>
<dbReference type="PRINTS" id="PR00352">
    <property type="entry name" value="3FE4SFRDOXIN"/>
</dbReference>
<dbReference type="eggNOG" id="COG1141">
    <property type="taxonomic scope" value="Bacteria"/>
</dbReference>
<dbReference type="HOGENOM" id="CLU_139698_6_4_0"/>
<dbReference type="RefSeq" id="WP_013561063.1">
    <property type="nucleotide sequence ID" value="NC_014960.1"/>
</dbReference>
<keyword evidence="9" id="KW-1185">Reference proteome</keyword>
<gene>
    <name evidence="8" type="ordered locus">ANT_26850</name>
</gene>
<keyword evidence="5 6" id="KW-0411">Iron-sulfur</keyword>
<accession>E8N0G2</accession>
<name>E8N0G2_ANATU</name>
<evidence type="ECO:0000256" key="4">
    <source>
        <dbReference type="ARBA" id="ARBA00023004"/>
    </source>
</evidence>
<dbReference type="PANTHER" id="PTHR36923">
    <property type="entry name" value="FERREDOXIN"/>
    <property type="match status" value="1"/>
</dbReference>
<dbReference type="InParanoid" id="E8N0G2"/>
<keyword evidence="3 6" id="KW-0249">Electron transport</keyword>
<evidence type="ECO:0000313" key="9">
    <source>
        <dbReference type="Proteomes" id="UP000008922"/>
    </source>
</evidence>
<dbReference type="Proteomes" id="UP000008922">
    <property type="component" value="Chromosome"/>
</dbReference>
<keyword evidence="2 6" id="KW-0479">Metal-binding</keyword>
<comment type="function">
    <text evidence="6">Ferredoxins are iron-sulfur proteins that transfer electrons in a wide variety of metabolic reactions.</text>
</comment>
<evidence type="ECO:0000256" key="3">
    <source>
        <dbReference type="ARBA" id="ARBA00022982"/>
    </source>
</evidence>
<keyword evidence="1 6" id="KW-0813">Transport</keyword>
<proteinExistence type="predicted"/>
<dbReference type="OrthoDB" id="9803319at2"/>
<dbReference type="Pfam" id="PF13459">
    <property type="entry name" value="Fer4_15"/>
    <property type="match status" value="1"/>
</dbReference>